<protein>
    <submittedName>
        <fullName evidence="1">Uncharacterized protein AlNc14C9G1146</fullName>
    </submittedName>
</protein>
<organism evidence="1">
    <name type="scientific">Albugo laibachii Nc14</name>
    <dbReference type="NCBI Taxonomy" id="890382"/>
    <lineage>
        <taxon>Eukaryota</taxon>
        <taxon>Sar</taxon>
        <taxon>Stramenopiles</taxon>
        <taxon>Oomycota</taxon>
        <taxon>Peronosporomycetes</taxon>
        <taxon>Albuginales</taxon>
        <taxon>Albuginaceae</taxon>
        <taxon>Albugo</taxon>
    </lineage>
</organism>
<name>F0W287_9STRA</name>
<gene>
    <name evidence="1" type="primary">AlNc14C9G1146</name>
    <name evidence="1" type="ORF">ALNC14_013150</name>
</gene>
<reference evidence="1" key="1">
    <citation type="journal article" date="2011" name="PLoS Biol.">
        <title>Gene gain and loss during evolution of obligate parasitism in the white rust pathogen of Arabidopsis thaliana.</title>
        <authorList>
            <person name="Kemen E."/>
            <person name="Gardiner A."/>
            <person name="Schultz-Larsen T."/>
            <person name="Kemen A.C."/>
            <person name="Balmuth A.L."/>
            <person name="Robert-Seilaniantz A."/>
            <person name="Bailey K."/>
            <person name="Holub E."/>
            <person name="Studholme D.J."/>
            <person name="Maclean D."/>
            <person name="Jones J.D."/>
        </authorList>
    </citation>
    <scope>NUCLEOTIDE SEQUENCE</scope>
</reference>
<accession>F0W287</accession>
<dbReference type="HOGENOM" id="CLU_1263512_0_0_1"/>
<dbReference type="EMBL" id="FR824054">
    <property type="protein sequence ID" value="CCA15172.1"/>
    <property type="molecule type" value="Genomic_DNA"/>
</dbReference>
<reference evidence="1" key="2">
    <citation type="submission" date="2011-02" db="EMBL/GenBank/DDBJ databases">
        <authorList>
            <person name="MacLean D."/>
        </authorList>
    </citation>
    <scope>NUCLEOTIDE SEQUENCE</scope>
</reference>
<dbReference type="AlphaFoldDB" id="F0W287"/>
<proteinExistence type="predicted"/>
<evidence type="ECO:0000313" key="1">
    <source>
        <dbReference type="EMBL" id="CCA15172.1"/>
    </source>
</evidence>
<sequence length="219" mass="25373">MIRSLCEQDYPEYANIGLLLKEKSAQLVRNWMADPIDGCILRKEWVVGSFFQDDVVSTPVGAGYIRMYRPEDRICVVVYPWGNGWIHVDNIKSMFDALKDEEKMKSHGFFPPLEHQHLYENVVERPYSNTHKYVADEWNDTTAAFLKESSQLSMQTTRTETKPFPLYEKTSGLHSHADLINVLQAELESSSHNCAISLRLSRVRGRKNQSMYPELPRCR</sequence>